<evidence type="ECO:0000259" key="6">
    <source>
        <dbReference type="Pfam" id="PF17763"/>
    </source>
</evidence>
<dbReference type="Pfam" id="PF00710">
    <property type="entry name" value="Asparaginase"/>
    <property type="match status" value="1"/>
</dbReference>
<dbReference type="InterPro" id="IPR006034">
    <property type="entry name" value="Asparaginase/glutaminase-like"/>
</dbReference>
<dbReference type="Gene3D" id="3.40.50.1170">
    <property type="entry name" value="L-asparaginase, N-terminal domain"/>
    <property type="match status" value="1"/>
</dbReference>
<gene>
    <name evidence="7" type="ORF">I5677_09630</name>
</gene>
<dbReference type="GO" id="GO:0006528">
    <property type="term" value="P:asparagine metabolic process"/>
    <property type="evidence" value="ECO:0007669"/>
    <property type="project" value="InterPro"/>
</dbReference>
<dbReference type="PANTHER" id="PTHR11707:SF28">
    <property type="entry name" value="60 KDA LYSOPHOSPHOLIPASE"/>
    <property type="match status" value="1"/>
</dbReference>
<evidence type="ECO:0000313" key="7">
    <source>
        <dbReference type="EMBL" id="MBH1941150.1"/>
    </source>
</evidence>
<feature type="domain" description="L-asparaginase N-terminal" evidence="5">
    <location>
        <begin position="3"/>
        <end position="181"/>
    </location>
</feature>
<sequence>MKRIHIFAMGGTISYLSNNKNRKRAEDLINEIGELPDHINITYEDLMQKASSDLLIDDVTFLAKAVMCKINEKIDGIVIVQGTDTMEETSFMLELLVDSKVPIVFTGALRHAGLRGSEGNANLFSAIIVASSEVFRNVGCVLVLNDEIHSSLYVKKMHTQRTGAFESQFGPIGYISEGHPRLTMIPRQINIDKTIFSGFFHWKPVPVFLAGMSLGDGGHILDFILQAGYKGMVIDGFGGGHVTNEFALKLPHIINEIPVVMSSRTGNGEVLRNTYRGYPGSEVELIKAGCIYAGIMDSLKARILLCLLVTCDFDRERIIEIFKIIGEP</sequence>
<dbReference type="InterPro" id="IPR027473">
    <property type="entry name" value="L-asparaginase_C"/>
</dbReference>
<dbReference type="PIRSF" id="PIRSF500176">
    <property type="entry name" value="L_ASNase"/>
    <property type="match status" value="1"/>
</dbReference>
<protein>
    <submittedName>
        <fullName evidence="7">Asparaginase</fullName>
    </submittedName>
</protein>
<dbReference type="Pfam" id="PF17763">
    <property type="entry name" value="Asparaginase_C"/>
    <property type="match status" value="1"/>
</dbReference>
<organism evidence="7 8">
    <name type="scientific">Mobilitalea sibirica</name>
    <dbReference type="NCBI Taxonomy" id="1462919"/>
    <lineage>
        <taxon>Bacteria</taxon>
        <taxon>Bacillati</taxon>
        <taxon>Bacillota</taxon>
        <taxon>Clostridia</taxon>
        <taxon>Lachnospirales</taxon>
        <taxon>Lachnospiraceae</taxon>
        <taxon>Mobilitalea</taxon>
    </lineage>
</organism>
<dbReference type="InterPro" id="IPR004550">
    <property type="entry name" value="AsnASE_II"/>
</dbReference>
<reference evidence="7" key="1">
    <citation type="submission" date="2020-12" db="EMBL/GenBank/DDBJ databases">
        <title>M. sibirica DSM 26468T genome.</title>
        <authorList>
            <person name="Thieme N."/>
            <person name="Rettenmaier R."/>
            <person name="Zverlov V."/>
            <person name="Liebl W."/>
        </authorList>
    </citation>
    <scope>NUCLEOTIDE SEQUENCE</scope>
    <source>
        <strain evidence="7">DSM 26468</strain>
    </source>
</reference>
<comment type="caution">
    <text evidence="7">The sequence shown here is derived from an EMBL/GenBank/DDBJ whole genome shotgun (WGS) entry which is preliminary data.</text>
</comment>
<feature type="active site" description="O-isoaspartyl threonine intermediate" evidence="3">
    <location>
        <position position="12"/>
    </location>
</feature>
<keyword evidence="2" id="KW-0378">Hydrolase</keyword>
<dbReference type="GO" id="GO:0004067">
    <property type="term" value="F:asparaginase activity"/>
    <property type="evidence" value="ECO:0007669"/>
    <property type="project" value="UniProtKB-UniRule"/>
</dbReference>
<dbReference type="EMBL" id="JAEAGR010000009">
    <property type="protein sequence ID" value="MBH1941150.1"/>
    <property type="molecule type" value="Genomic_DNA"/>
</dbReference>
<dbReference type="Gene3D" id="3.40.50.40">
    <property type="match status" value="1"/>
</dbReference>
<dbReference type="PROSITE" id="PS51732">
    <property type="entry name" value="ASN_GLN_ASE_3"/>
    <property type="match status" value="1"/>
</dbReference>
<feature type="binding site" evidence="4">
    <location>
        <position position="51"/>
    </location>
    <ligand>
        <name>substrate</name>
    </ligand>
</feature>
<dbReference type="InterPro" id="IPR037152">
    <property type="entry name" value="L-asparaginase_N_sf"/>
</dbReference>
<dbReference type="AlphaFoldDB" id="A0A8J7H9J6"/>
<dbReference type="InterPro" id="IPR040919">
    <property type="entry name" value="Asparaginase_C"/>
</dbReference>
<dbReference type="RefSeq" id="WP_197661376.1">
    <property type="nucleotide sequence ID" value="NZ_JAEAGR010000009.1"/>
</dbReference>
<keyword evidence="8" id="KW-1185">Reference proteome</keyword>
<comment type="similarity">
    <text evidence="1">Belongs to the asparaginase 1 family.</text>
</comment>
<dbReference type="Proteomes" id="UP000623269">
    <property type="component" value="Unassembled WGS sequence"/>
</dbReference>
<evidence type="ECO:0000256" key="3">
    <source>
        <dbReference type="PIRSR" id="PIRSR001220-1"/>
    </source>
</evidence>
<evidence type="ECO:0000256" key="1">
    <source>
        <dbReference type="ARBA" id="ARBA00010518"/>
    </source>
</evidence>
<feature type="domain" description="Asparaginase/glutaminase C-terminal" evidence="6">
    <location>
        <begin position="207"/>
        <end position="322"/>
    </location>
</feature>
<name>A0A8J7H9J6_9FIRM</name>
<dbReference type="PANTHER" id="PTHR11707">
    <property type="entry name" value="L-ASPARAGINASE"/>
    <property type="match status" value="1"/>
</dbReference>
<feature type="binding site" evidence="4">
    <location>
        <begin position="83"/>
        <end position="84"/>
    </location>
    <ligand>
        <name>substrate</name>
    </ligand>
</feature>
<dbReference type="InterPro" id="IPR027474">
    <property type="entry name" value="L-asparaginase_N"/>
</dbReference>
<dbReference type="SMART" id="SM00870">
    <property type="entry name" value="Asparaginase"/>
    <property type="match status" value="1"/>
</dbReference>
<dbReference type="PRINTS" id="PR00139">
    <property type="entry name" value="ASNGLNASE"/>
</dbReference>
<dbReference type="PIRSF" id="PIRSF001220">
    <property type="entry name" value="L-ASNase_gatD"/>
    <property type="match status" value="1"/>
</dbReference>
<accession>A0A8J7H9J6</accession>
<proteinExistence type="inferred from homology"/>
<dbReference type="CDD" id="cd08964">
    <property type="entry name" value="L-asparaginase_II"/>
    <property type="match status" value="1"/>
</dbReference>
<evidence type="ECO:0000256" key="2">
    <source>
        <dbReference type="ARBA" id="ARBA00022801"/>
    </source>
</evidence>
<evidence type="ECO:0000256" key="4">
    <source>
        <dbReference type="PIRSR" id="PIRSR001220-2"/>
    </source>
</evidence>
<evidence type="ECO:0000313" key="8">
    <source>
        <dbReference type="Proteomes" id="UP000623269"/>
    </source>
</evidence>
<dbReference type="SUPFAM" id="SSF53774">
    <property type="entry name" value="Glutaminase/Asparaginase"/>
    <property type="match status" value="1"/>
</dbReference>
<dbReference type="InterPro" id="IPR036152">
    <property type="entry name" value="Asp/glu_Ase-like_sf"/>
</dbReference>
<evidence type="ECO:0000259" key="5">
    <source>
        <dbReference type="Pfam" id="PF00710"/>
    </source>
</evidence>